<dbReference type="Proteomes" id="UP000236319">
    <property type="component" value="Unassembled WGS sequence"/>
</dbReference>
<feature type="compositionally biased region" description="Low complexity" evidence="1">
    <location>
        <begin position="760"/>
        <end position="775"/>
    </location>
</feature>
<reference evidence="2 3" key="1">
    <citation type="journal article" date="2017" name="BMC Genomics">
        <title>Whole-genome assembly of Babesia ovata and comparative genomics between closely related pathogens.</title>
        <authorList>
            <person name="Yamagishi J."/>
            <person name="Asada M."/>
            <person name="Hakimi H."/>
            <person name="Tanaka T.Q."/>
            <person name="Sugimoto C."/>
            <person name="Kawazu S."/>
        </authorList>
    </citation>
    <scope>NUCLEOTIDE SEQUENCE [LARGE SCALE GENOMIC DNA]</scope>
    <source>
        <strain evidence="2 3">Miyake</strain>
    </source>
</reference>
<feature type="region of interest" description="Disordered" evidence="1">
    <location>
        <begin position="724"/>
        <end position="787"/>
    </location>
</feature>
<dbReference type="RefSeq" id="XP_028868318.1">
    <property type="nucleotide sequence ID" value="XM_029012485.1"/>
</dbReference>
<evidence type="ECO:0000313" key="2">
    <source>
        <dbReference type="EMBL" id="GBE62075.1"/>
    </source>
</evidence>
<feature type="compositionally biased region" description="Polar residues" evidence="1">
    <location>
        <begin position="725"/>
        <end position="734"/>
    </location>
</feature>
<keyword evidence="3" id="KW-1185">Reference proteome</keyword>
<dbReference type="VEuPathDB" id="PiroplasmaDB:BOVATA_035680"/>
<protein>
    <submittedName>
        <fullName evidence="2">Uncharacterized protein</fullName>
    </submittedName>
</protein>
<dbReference type="OrthoDB" id="360655at2759"/>
<proteinExistence type="predicted"/>
<feature type="region of interest" description="Disordered" evidence="1">
    <location>
        <begin position="634"/>
        <end position="672"/>
    </location>
</feature>
<dbReference type="EMBL" id="BDSA01000004">
    <property type="protein sequence ID" value="GBE62075.1"/>
    <property type="molecule type" value="Genomic_DNA"/>
</dbReference>
<name>A0A2H6KGF7_9APIC</name>
<gene>
    <name evidence="2" type="ORF">BOVATA_035680</name>
</gene>
<dbReference type="GeneID" id="39875845"/>
<accession>A0A2H6KGF7</accession>
<evidence type="ECO:0000256" key="1">
    <source>
        <dbReference type="SAM" id="MobiDB-lite"/>
    </source>
</evidence>
<organism evidence="2 3">
    <name type="scientific">Babesia ovata</name>
    <dbReference type="NCBI Taxonomy" id="189622"/>
    <lineage>
        <taxon>Eukaryota</taxon>
        <taxon>Sar</taxon>
        <taxon>Alveolata</taxon>
        <taxon>Apicomplexa</taxon>
        <taxon>Aconoidasida</taxon>
        <taxon>Piroplasmida</taxon>
        <taxon>Babesiidae</taxon>
        <taxon>Babesia</taxon>
    </lineage>
</organism>
<feature type="compositionally biased region" description="Low complexity" evidence="1">
    <location>
        <begin position="639"/>
        <end position="651"/>
    </location>
</feature>
<sequence length="1090" mass="120097">MMADLTMDVLGDHPGAGVLPLEKPQSGHIHGAIRDVVLEFVSATDQCTVEALCQHLGIDKPNEALSPLPKDQETVSGAAQEALLVTRELDRLPDGNPWPALRHRIHALTSAAVALDKHLAEVTQSRHRDMMTACVRATQAEAMRQICESYVPRLRESFDAYSSSSLRNATSISRAASHLAKIRQCHAMILQVRGIGLYRDIVRCHGVSIRHRILAAAVAMDTIGRLQASNPATAGLLLLRSSTEYFTSRLQSLTRNYALKLESGLDFHSNMFGIALITMQRYLNSDTGSPQRWVDREEEDGLTSPGGTTVPSCSVPYLGRCARKLGPNMILLMVCKVLGEFTTFFESAVASLHHQSAQDSLSSKPFTAILEPIYTHIAELDERGVANYRERVLALIRRDFASLPAYACSLLVAIINEVNIAAAKDRSDYLKVALLLRFFMTAQLECIAPPGTSLGAAEESDNSESTCAVEDDVVTTADTLSHEFGGVREVFRVHGQTALAAVPKDDFSCSSRGAVGYLETLEDAIHDRILTPYMEHFYNDTMEKLKMCVSGDSLQRLMSPATDAGERSDVFALHYMFTKRVRQSLRHTAGIRLCGMNPYNGWTPSSAFLGVNIVSWPSLTAHPPTSGYSYRRGGSGNVASSAAASSSSADAYHNTTGCHEDTKGRTPNRHQQQQIGVHNTFGTVNLKGGIFEHRSNASSGGRGNADSHARDNMKRLECAYAPVESSVNGSTATAASHAMRHMAQHTDRRHSGSSVEAKNSSYSSPSVEAMSSMSDSRADSGQTPVRNEEQTAVYRNFGCVFTASSFTLWSQLPELHRVLALQPLRAHIHLQRLLSAFDWLLLQNIRNCDVPRDQRSMPKLASFISQHQHIETVDNSLSDNSSSISILARRVNAVESMATLLELLHHKVDINLARCVEVSNAHYTSRFNVVSELRAYVYPLCMLSLLNKKIPTEGVLQALHSSHWGATRQCKEISDLYSAFGKHIRHIWEFVEAADGGSIPLPVKALLWRYACIVVRGALRPIVEVVKRLQVDHEVYAAATRGCNWAQGLCNEMYTAYRDEALTAASREQTEVTHLVAYVHMLADMRENWE</sequence>
<comment type="caution">
    <text evidence="2">The sequence shown here is derived from an EMBL/GenBank/DDBJ whole genome shotgun (WGS) entry which is preliminary data.</text>
</comment>
<evidence type="ECO:0000313" key="3">
    <source>
        <dbReference type="Proteomes" id="UP000236319"/>
    </source>
</evidence>
<dbReference type="AlphaFoldDB" id="A0A2H6KGF7"/>